<evidence type="ECO:0000313" key="4">
    <source>
        <dbReference type="EMBL" id="MFD1671727.1"/>
    </source>
</evidence>
<dbReference type="EC" id="3.1.4.-" evidence="2"/>
<dbReference type="InterPro" id="IPR041802">
    <property type="entry name" value="MPP_YfcE"/>
</dbReference>
<dbReference type="Proteomes" id="UP001597267">
    <property type="component" value="Unassembled WGS sequence"/>
</dbReference>
<evidence type="ECO:0000256" key="2">
    <source>
        <dbReference type="RuleBase" id="RU362039"/>
    </source>
</evidence>
<dbReference type="InterPro" id="IPR024654">
    <property type="entry name" value="Calcineurin-like_PHP_lpxH"/>
</dbReference>
<name>A0ABW4J5S9_9LACO</name>
<feature type="domain" description="Calcineurin-like phosphoesterase" evidence="3">
    <location>
        <begin position="1"/>
        <end position="148"/>
    </location>
</feature>
<evidence type="ECO:0000313" key="5">
    <source>
        <dbReference type="Proteomes" id="UP001597267"/>
    </source>
</evidence>
<keyword evidence="5" id="KW-1185">Reference proteome</keyword>
<evidence type="ECO:0000259" key="3">
    <source>
        <dbReference type="Pfam" id="PF12850"/>
    </source>
</evidence>
<dbReference type="SUPFAM" id="SSF56300">
    <property type="entry name" value="Metallo-dependent phosphatases"/>
    <property type="match status" value="1"/>
</dbReference>
<comment type="cofactor">
    <cofactor evidence="2">
        <name>a divalent metal cation</name>
        <dbReference type="ChEBI" id="CHEBI:60240"/>
    </cofactor>
</comment>
<dbReference type="InterPro" id="IPR029052">
    <property type="entry name" value="Metallo-depent_PP-like"/>
</dbReference>
<organism evidence="4 5">
    <name type="scientific">Agrilactobacillus yilanensis</name>
    <dbReference type="NCBI Taxonomy" id="2485997"/>
    <lineage>
        <taxon>Bacteria</taxon>
        <taxon>Bacillati</taxon>
        <taxon>Bacillota</taxon>
        <taxon>Bacilli</taxon>
        <taxon>Lactobacillales</taxon>
        <taxon>Lactobacillaceae</taxon>
        <taxon>Agrilactobacillus</taxon>
    </lineage>
</organism>
<gene>
    <name evidence="4" type="ORF">ACFQ5M_06460</name>
</gene>
<keyword evidence="2" id="KW-0479">Metal-binding</keyword>
<dbReference type="InterPro" id="IPR000979">
    <property type="entry name" value="Phosphodiesterase_MJ0936/Vps29"/>
</dbReference>
<dbReference type="RefSeq" id="WP_125713736.1">
    <property type="nucleotide sequence ID" value="NZ_JBHTOP010000022.1"/>
</dbReference>
<dbReference type="PANTHER" id="PTHR11124">
    <property type="entry name" value="VACUOLAR SORTING PROTEIN VPS29"/>
    <property type="match status" value="1"/>
</dbReference>
<comment type="similarity">
    <text evidence="1 2">Belongs to the metallophosphoesterase superfamily. YfcE family.</text>
</comment>
<sequence length="172" mass="19518">MKYLIVSDNHGDQAILQTLLKTYKTQVDAFIHCGDSELNFKDPMVQEMTIVCGNMDFDAQFPESATLEVGTDRIFVAHGHLWGVNYGLDKLYQAGLKNQANLIFYGHTHQLACTMDQGRLLLNPGSISQPRGQYAYLRGTFAIVTTEAKKIVVDYYNRQLKPVPNLHFEFKK</sequence>
<comment type="caution">
    <text evidence="4">The sequence shown here is derived from an EMBL/GenBank/DDBJ whole genome shotgun (WGS) entry which is preliminary data.</text>
</comment>
<dbReference type="Gene3D" id="3.60.21.10">
    <property type="match status" value="1"/>
</dbReference>
<protein>
    <recommendedName>
        <fullName evidence="2">Phosphoesterase</fullName>
        <ecNumber evidence="2">3.1.4.-</ecNumber>
    </recommendedName>
</protein>
<dbReference type="NCBIfam" id="TIGR00040">
    <property type="entry name" value="yfcE"/>
    <property type="match status" value="1"/>
</dbReference>
<dbReference type="EMBL" id="JBHTOP010000022">
    <property type="protein sequence ID" value="MFD1671727.1"/>
    <property type="molecule type" value="Genomic_DNA"/>
</dbReference>
<accession>A0ABW4J5S9</accession>
<dbReference type="Pfam" id="PF12850">
    <property type="entry name" value="Metallophos_2"/>
    <property type="match status" value="1"/>
</dbReference>
<reference evidence="5" key="1">
    <citation type="journal article" date="2019" name="Int. J. Syst. Evol. Microbiol.">
        <title>The Global Catalogue of Microorganisms (GCM) 10K type strain sequencing project: providing services to taxonomists for standard genome sequencing and annotation.</title>
        <authorList>
            <consortium name="The Broad Institute Genomics Platform"/>
            <consortium name="The Broad Institute Genome Sequencing Center for Infectious Disease"/>
            <person name="Wu L."/>
            <person name="Ma J."/>
        </authorList>
    </citation>
    <scope>NUCLEOTIDE SEQUENCE [LARGE SCALE GENOMIC DNA]</scope>
    <source>
        <strain evidence="5">CCM 8896</strain>
    </source>
</reference>
<dbReference type="CDD" id="cd00841">
    <property type="entry name" value="MPP_YfcE"/>
    <property type="match status" value="1"/>
</dbReference>
<proteinExistence type="inferred from homology"/>
<evidence type="ECO:0000256" key="1">
    <source>
        <dbReference type="ARBA" id="ARBA00008950"/>
    </source>
</evidence>